<dbReference type="InterPro" id="IPR051315">
    <property type="entry name" value="Bact_Chemotaxis_CheA"/>
</dbReference>
<comment type="caution">
    <text evidence="8">The sequence shown here is derived from an EMBL/GenBank/DDBJ whole genome shotgun (WGS) entry which is preliminary data.</text>
</comment>
<dbReference type="InterPro" id="IPR004358">
    <property type="entry name" value="Sig_transdc_His_kin-like_C"/>
</dbReference>
<sequence length="829" mass="98562">MRNKMLILFFIILYISAFSYVKLYNGWEYRWEDETAWHKYETPGIPIENKNEMLYLRYKLPDVKLDNPAIYFTGIFDNSRMVVGDKLIYDSFARSFFSPKSIFKIPKDFQNKYLVIKVSSKRRDVGFFGEFLLGDELELLTHQIFVELDKILLSIFSFFILVLSLIIYIYFIIFRRNSELRRSLIFLGIFSLGIGLFISGQTQTFKYFYSNNIFWAYMMDIGKYLAPIGIMGFFYNIFDYSTKAIIKWLVFFHIIYFIFISAIQITKGFEYNYYVAYVLPLYFGMLIDIIIMLYNLYLGFKLKDIKAHIFSISIIIVSVFAIYEIMGDLRIIKWERAWIQWSIFILINSMILLILKNIKELNLELSVKSKILENWNKDLEKEINKKTKDIKLLLDNAGEGFLTFNKDYIIGKEYSNECIGIFGKNIEGLNFVDLVFNDDEKDFIKRVLKDFFEESDEFKKEVYLSFLPSEIKINYGYYKIEFKYVKYENLIMVKLTDITTEKNLKLKIEEERENLMRIVSIIRNYDAFMYNIKEFKKMIKFIQNKGNIKNYYNEIHNFKGIFSQFHLNKLTKKLHEVENDILKNKEINIEEVKDVFDIEIKDIRDELGHEIEENVLNIPKDKILELETKLKKYFKEDDEIIKEIRKLRYKDLSNLIKPYIFYIKELAVRSGKIIKAPELIIKDEILIEPEKYFYLIKSLINIYRNAIDHGIEPPEIRIEKNKEEKGNIKTILYKENNNIHIIIEDDGEGINMEKLKSIANRKNIKYNSEVELLNLIFMELISTKNEATEISGRGLGLSIVKKEVERVGGTINVESKYNKGTKFHIIIPE</sequence>
<dbReference type="PROSITE" id="PS50109">
    <property type="entry name" value="HIS_KIN"/>
    <property type="match status" value="1"/>
</dbReference>
<comment type="catalytic activity">
    <reaction evidence="1">
        <text>ATP + protein L-histidine = ADP + protein N-phospho-L-histidine.</text>
        <dbReference type="EC" id="2.7.13.3"/>
    </reaction>
</comment>
<evidence type="ECO:0000256" key="2">
    <source>
        <dbReference type="ARBA" id="ARBA00012438"/>
    </source>
</evidence>
<evidence type="ECO:0000256" key="3">
    <source>
        <dbReference type="ARBA" id="ARBA00022553"/>
    </source>
</evidence>
<dbReference type="Proteomes" id="UP000184334">
    <property type="component" value="Unassembled WGS sequence"/>
</dbReference>
<dbReference type="EC" id="2.7.13.3" evidence="2"/>
<dbReference type="OrthoDB" id="48963at2"/>
<proteinExistence type="predicted"/>
<keyword evidence="3" id="KW-0597">Phosphoprotein</keyword>
<protein>
    <recommendedName>
        <fullName evidence="2">histidine kinase</fullName>
        <ecNumber evidence="2">2.7.13.3</ecNumber>
    </recommendedName>
</protein>
<dbReference type="FunFam" id="3.30.565.10:FF:000016">
    <property type="entry name" value="Chemotaxis protein CheA, putative"/>
    <property type="match status" value="1"/>
</dbReference>
<dbReference type="InterPro" id="IPR036890">
    <property type="entry name" value="HATPase_C_sf"/>
</dbReference>
<dbReference type="AlphaFoldDB" id="A0A1M4UTQ5"/>
<organism evidence="8 9">
    <name type="scientific">Marinitoga hydrogenitolerans (strain DSM 16785 / JCM 12826 / AT1271)</name>
    <dbReference type="NCBI Taxonomy" id="1122195"/>
    <lineage>
        <taxon>Bacteria</taxon>
        <taxon>Thermotogati</taxon>
        <taxon>Thermotogota</taxon>
        <taxon>Thermotogae</taxon>
        <taxon>Petrotogales</taxon>
        <taxon>Petrotogaceae</taxon>
        <taxon>Marinitoga</taxon>
    </lineage>
</organism>
<dbReference type="PANTHER" id="PTHR43395:SF10">
    <property type="entry name" value="CHEMOTAXIS PROTEIN CHEA"/>
    <property type="match status" value="1"/>
</dbReference>
<feature type="domain" description="Histidine kinase" evidence="7">
    <location>
        <begin position="695"/>
        <end position="829"/>
    </location>
</feature>
<evidence type="ECO:0000256" key="6">
    <source>
        <dbReference type="SAM" id="Phobius"/>
    </source>
</evidence>
<feature type="transmembrane region" description="Helical" evidence="6">
    <location>
        <begin position="214"/>
        <end position="238"/>
    </location>
</feature>
<evidence type="ECO:0000313" key="8">
    <source>
        <dbReference type="EMBL" id="SHE60116.1"/>
    </source>
</evidence>
<dbReference type="InterPro" id="IPR005467">
    <property type="entry name" value="His_kinase_dom"/>
</dbReference>
<keyword evidence="6" id="KW-0472">Membrane</keyword>
<dbReference type="EMBL" id="FQUI01000008">
    <property type="protein sequence ID" value="SHE60116.1"/>
    <property type="molecule type" value="Genomic_DNA"/>
</dbReference>
<evidence type="ECO:0000256" key="4">
    <source>
        <dbReference type="ARBA" id="ARBA00022679"/>
    </source>
</evidence>
<evidence type="ECO:0000256" key="1">
    <source>
        <dbReference type="ARBA" id="ARBA00000085"/>
    </source>
</evidence>
<accession>A0A1M4UTQ5</accession>
<dbReference type="RefSeq" id="WP_072863620.1">
    <property type="nucleotide sequence ID" value="NZ_FQUI01000008.1"/>
</dbReference>
<keyword evidence="9" id="KW-1185">Reference proteome</keyword>
<reference evidence="8" key="1">
    <citation type="submission" date="2016-11" db="EMBL/GenBank/DDBJ databases">
        <authorList>
            <person name="Varghese N."/>
            <person name="Submissions S."/>
        </authorList>
    </citation>
    <scope>NUCLEOTIDE SEQUENCE [LARGE SCALE GENOMIC DNA]</scope>
    <source>
        <strain evidence="8">DSM 16785</strain>
    </source>
</reference>
<evidence type="ECO:0000256" key="5">
    <source>
        <dbReference type="ARBA" id="ARBA00022777"/>
    </source>
</evidence>
<evidence type="ECO:0000313" key="9">
    <source>
        <dbReference type="Proteomes" id="UP000184334"/>
    </source>
</evidence>
<feature type="transmembrane region" description="Helical" evidence="6">
    <location>
        <begin position="184"/>
        <end position="202"/>
    </location>
</feature>
<dbReference type="STRING" id="1122195.SAMN02745164_00772"/>
<evidence type="ECO:0000259" key="7">
    <source>
        <dbReference type="PROSITE" id="PS50109"/>
    </source>
</evidence>
<keyword evidence="6" id="KW-1133">Transmembrane helix</keyword>
<dbReference type="SMART" id="SM00387">
    <property type="entry name" value="HATPase_c"/>
    <property type="match status" value="1"/>
</dbReference>
<gene>
    <name evidence="8" type="ORF">SAMN02745164_00772</name>
</gene>
<dbReference type="PANTHER" id="PTHR43395">
    <property type="entry name" value="SENSOR HISTIDINE KINASE CHEA"/>
    <property type="match status" value="1"/>
</dbReference>
<keyword evidence="4" id="KW-0808">Transferase</keyword>
<name>A0A1M4UTQ5_MARH1</name>
<dbReference type="Pfam" id="PF02518">
    <property type="entry name" value="HATPase_c"/>
    <property type="match status" value="1"/>
</dbReference>
<feature type="transmembrane region" description="Helical" evidence="6">
    <location>
        <begin position="245"/>
        <end position="265"/>
    </location>
</feature>
<feature type="transmembrane region" description="Helical" evidence="6">
    <location>
        <begin position="309"/>
        <end position="326"/>
    </location>
</feature>
<dbReference type="Gene3D" id="3.30.565.10">
    <property type="entry name" value="Histidine kinase-like ATPase, C-terminal domain"/>
    <property type="match status" value="1"/>
</dbReference>
<feature type="transmembrane region" description="Helical" evidence="6">
    <location>
        <begin position="151"/>
        <end position="172"/>
    </location>
</feature>
<dbReference type="InterPro" id="IPR003594">
    <property type="entry name" value="HATPase_dom"/>
</dbReference>
<feature type="transmembrane region" description="Helical" evidence="6">
    <location>
        <begin position="271"/>
        <end position="297"/>
    </location>
</feature>
<keyword evidence="5 8" id="KW-0418">Kinase</keyword>
<dbReference type="GO" id="GO:0004673">
    <property type="term" value="F:protein histidine kinase activity"/>
    <property type="evidence" value="ECO:0007669"/>
    <property type="project" value="UniProtKB-EC"/>
</dbReference>
<dbReference type="SUPFAM" id="SSF55874">
    <property type="entry name" value="ATPase domain of HSP90 chaperone/DNA topoisomerase II/histidine kinase"/>
    <property type="match status" value="1"/>
</dbReference>
<dbReference type="PRINTS" id="PR00344">
    <property type="entry name" value="BCTRLSENSOR"/>
</dbReference>
<keyword evidence="6" id="KW-0812">Transmembrane</keyword>
<feature type="transmembrane region" description="Helical" evidence="6">
    <location>
        <begin position="338"/>
        <end position="355"/>
    </location>
</feature>